<accession>A0A0C2NDE6</accession>
<proteinExistence type="predicted"/>
<protein>
    <submittedName>
        <fullName evidence="1">General transcription factor II-I repeat domain-containing protein 2</fullName>
    </submittedName>
</protein>
<dbReference type="AlphaFoldDB" id="A0A0C2NDE6"/>
<sequence>MAMDESDDISDTTNVLVIFLAVNKNVDLVGLESSHSTTKGSDLLETLENPGEKNNMECGKSVSICPDGAMAMMGSKSRRLTLLEQFLDRPIHKYHCIRHLETLCGKALNLKNVMDVVVRCVKKNPQRFSEPARVQAVYIGNELGTRRTTPTL</sequence>
<gene>
    <name evidence="1" type="ORF">RF11_03415</name>
</gene>
<comment type="caution">
    <text evidence="1">The sequence shown here is derived from an EMBL/GenBank/DDBJ whole genome shotgun (WGS) entry which is preliminary data.</text>
</comment>
<organism evidence="1 2">
    <name type="scientific">Thelohanellus kitauei</name>
    <name type="common">Myxosporean</name>
    <dbReference type="NCBI Taxonomy" id="669202"/>
    <lineage>
        <taxon>Eukaryota</taxon>
        <taxon>Metazoa</taxon>
        <taxon>Cnidaria</taxon>
        <taxon>Myxozoa</taxon>
        <taxon>Myxosporea</taxon>
        <taxon>Bivalvulida</taxon>
        <taxon>Platysporina</taxon>
        <taxon>Myxobolidae</taxon>
        <taxon>Thelohanellus</taxon>
    </lineage>
</organism>
<dbReference type="PANTHER" id="PTHR45913:SF5">
    <property type="entry name" value="GENERAL TRANSCRIPTION FACTOR II-I REPEAT DOMAIN-CONTAINING PROTEIN 2A-LIKE PROTEIN"/>
    <property type="match status" value="1"/>
</dbReference>
<reference evidence="1 2" key="1">
    <citation type="journal article" date="2014" name="Genome Biol. Evol.">
        <title>The genome of the myxosporean Thelohanellus kitauei shows adaptations to nutrient acquisition within its fish host.</title>
        <authorList>
            <person name="Yang Y."/>
            <person name="Xiong J."/>
            <person name="Zhou Z."/>
            <person name="Huo F."/>
            <person name="Miao W."/>
            <person name="Ran C."/>
            <person name="Liu Y."/>
            <person name="Zhang J."/>
            <person name="Feng J."/>
            <person name="Wang M."/>
            <person name="Wang M."/>
            <person name="Wang L."/>
            <person name="Yao B."/>
        </authorList>
    </citation>
    <scope>NUCLEOTIDE SEQUENCE [LARGE SCALE GENOMIC DNA]</scope>
    <source>
        <strain evidence="1">Wuqing</strain>
    </source>
</reference>
<keyword evidence="2" id="KW-1185">Reference proteome</keyword>
<evidence type="ECO:0000313" key="1">
    <source>
        <dbReference type="EMBL" id="KII74330.1"/>
    </source>
</evidence>
<dbReference type="Proteomes" id="UP000031668">
    <property type="component" value="Unassembled WGS sequence"/>
</dbReference>
<dbReference type="OMA" id="IQNDIDC"/>
<evidence type="ECO:0000313" key="2">
    <source>
        <dbReference type="Proteomes" id="UP000031668"/>
    </source>
</evidence>
<dbReference type="EMBL" id="JWZT01000451">
    <property type="protein sequence ID" value="KII74330.1"/>
    <property type="molecule type" value="Genomic_DNA"/>
</dbReference>
<dbReference type="PANTHER" id="PTHR45913">
    <property type="entry name" value="EPM2A-INTERACTING PROTEIN 1"/>
    <property type="match status" value="1"/>
</dbReference>
<name>A0A0C2NDE6_THEKT</name>